<feature type="non-terminal residue" evidence="2">
    <location>
        <position position="56"/>
    </location>
</feature>
<proteinExistence type="predicted"/>
<organism evidence="2">
    <name type="scientific">marine sediment metagenome</name>
    <dbReference type="NCBI Taxonomy" id="412755"/>
    <lineage>
        <taxon>unclassified sequences</taxon>
        <taxon>metagenomes</taxon>
        <taxon>ecological metagenomes</taxon>
    </lineage>
</organism>
<gene>
    <name evidence="2" type="ORF">S06H3_47219</name>
</gene>
<reference evidence="2" key="1">
    <citation type="journal article" date="2014" name="Front. Microbiol.">
        <title>High frequency of phylogenetically diverse reductive dehalogenase-homologous genes in deep subseafloor sedimentary metagenomes.</title>
        <authorList>
            <person name="Kawai M."/>
            <person name="Futagami T."/>
            <person name="Toyoda A."/>
            <person name="Takaki Y."/>
            <person name="Nishi S."/>
            <person name="Hori S."/>
            <person name="Arai W."/>
            <person name="Tsubouchi T."/>
            <person name="Morono Y."/>
            <person name="Uchiyama I."/>
            <person name="Ito T."/>
            <person name="Fujiyama A."/>
            <person name="Inagaki F."/>
            <person name="Takami H."/>
        </authorList>
    </citation>
    <scope>NUCLEOTIDE SEQUENCE</scope>
    <source>
        <strain evidence="2">Expedition CK06-06</strain>
    </source>
</reference>
<dbReference type="AlphaFoldDB" id="X1MNF5"/>
<dbReference type="EMBL" id="BARV01029642">
    <property type="protein sequence ID" value="GAI33177.1"/>
    <property type="molecule type" value="Genomic_DNA"/>
</dbReference>
<evidence type="ECO:0000256" key="1">
    <source>
        <dbReference type="SAM" id="MobiDB-lite"/>
    </source>
</evidence>
<protein>
    <submittedName>
        <fullName evidence="2">Uncharacterized protein</fullName>
    </submittedName>
</protein>
<sequence>MMADKSSLPSEQKTHFAKETQNGNLIISADETSLKHMLKLAAPMIVTHISYTIMQF</sequence>
<feature type="region of interest" description="Disordered" evidence="1">
    <location>
        <begin position="1"/>
        <end position="22"/>
    </location>
</feature>
<evidence type="ECO:0000313" key="2">
    <source>
        <dbReference type="EMBL" id="GAI33177.1"/>
    </source>
</evidence>
<comment type="caution">
    <text evidence="2">The sequence shown here is derived from an EMBL/GenBank/DDBJ whole genome shotgun (WGS) entry which is preliminary data.</text>
</comment>
<name>X1MNF5_9ZZZZ</name>
<accession>X1MNF5</accession>